<proteinExistence type="predicted"/>
<dbReference type="RefSeq" id="XP_040723314.1">
    <property type="nucleotide sequence ID" value="XM_040871511.1"/>
</dbReference>
<keyword evidence="4" id="KW-1185">Reference proteome</keyword>
<dbReference type="InterPro" id="IPR032629">
    <property type="entry name" value="DCB_dom"/>
</dbReference>
<gene>
    <name evidence="3" type="ORF">BCR37DRAFT_394703</name>
</gene>
<feature type="compositionally biased region" description="Polar residues" evidence="1">
    <location>
        <begin position="654"/>
        <end position="663"/>
    </location>
</feature>
<reference evidence="3 4" key="1">
    <citation type="submission" date="2016-07" db="EMBL/GenBank/DDBJ databases">
        <title>Pervasive Adenine N6-methylation of Active Genes in Fungi.</title>
        <authorList>
            <consortium name="DOE Joint Genome Institute"/>
            <person name="Mondo S.J."/>
            <person name="Dannebaum R.O."/>
            <person name="Kuo R.C."/>
            <person name="Labutti K."/>
            <person name="Haridas S."/>
            <person name="Kuo A."/>
            <person name="Salamov A."/>
            <person name="Ahrendt S.R."/>
            <person name="Lipzen A."/>
            <person name="Sullivan W."/>
            <person name="Andreopoulos W.B."/>
            <person name="Clum A."/>
            <person name="Lindquist E."/>
            <person name="Daum C."/>
            <person name="Ramamoorthy G.K."/>
            <person name="Gryganskyi A."/>
            <person name="Culley D."/>
            <person name="Magnuson J.K."/>
            <person name="James T.Y."/>
            <person name="O'Malley M.A."/>
            <person name="Stajich J.E."/>
            <person name="Spatafora J.W."/>
            <person name="Visel A."/>
            <person name="Grigoriev I.V."/>
        </authorList>
    </citation>
    <scope>NUCLEOTIDE SEQUENCE [LARGE SCALE GENOMIC DNA]</scope>
    <source>
        <strain evidence="3 4">12-1054</strain>
    </source>
</reference>
<evidence type="ECO:0000313" key="3">
    <source>
        <dbReference type="EMBL" id="ORY78203.1"/>
    </source>
</evidence>
<evidence type="ECO:0000313" key="4">
    <source>
        <dbReference type="Proteomes" id="UP000193685"/>
    </source>
</evidence>
<accession>A0A1Y2F2Y0</accession>
<comment type="caution">
    <text evidence="3">The sequence shown here is derived from an EMBL/GenBank/DDBJ whole genome shotgun (WGS) entry which is preliminary data.</text>
</comment>
<dbReference type="EMBL" id="MCFI01000018">
    <property type="protein sequence ID" value="ORY78203.1"/>
    <property type="molecule type" value="Genomic_DNA"/>
</dbReference>
<dbReference type="Pfam" id="PF16213">
    <property type="entry name" value="DCB"/>
    <property type="match status" value="1"/>
</dbReference>
<dbReference type="GeneID" id="63788110"/>
<feature type="domain" description="Mon2/Sec7/BIG1-like dimerisation and cyclophilin-binding" evidence="2">
    <location>
        <begin position="8"/>
        <end position="119"/>
    </location>
</feature>
<feature type="region of interest" description="Disordered" evidence="1">
    <location>
        <begin position="651"/>
        <end position="673"/>
    </location>
</feature>
<dbReference type="STRING" id="56484.A0A1Y2F2Y0"/>
<name>A0A1Y2F2Y0_PROLT</name>
<evidence type="ECO:0000259" key="2">
    <source>
        <dbReference type="Pfam" id="PF16213"/>
    </source>
</evidence>
<feature type="compositionally biased region" description="Basic and acidic residues" evidence="1">
    <location>
        <begin position="664"/>
        <end position="673"/>
    </location>
</feature>
<dbReference type="OrthoDB" id="294853at2759"/>
<sequence length="1305" mass="143377">MVSAAEQVAAVGKAAKARSAKQALPALSAVSHLLATKQLPQDQLSPLIASLKTLSALAQDVQLKVLQLLPLIYSCDLRILDDDLFDSLSIPVGLLDANGIVGSIASASLQQLISLIFERSLPECLVILQELCRIAEAGEVKIARLKGIQPLLSLELIESVTEGQDTALISKVVVPFLHEFLKSPSNSFPVCVRVARITRRLIPELFEDILEALRKPTKLQTLLFEVISQASAGLLDEQHLTLTSTLLEFEQDLPDLGSYAQSAPATEDAEVNSEGLVFESVATSEGLGEWLVPERKLLTSGSSELPSLPSYNLMLLFQIITRLSRRQSPAWRNLLRLNSAFMSSSISSTMEQECVENLASLSLNSTQGSEALTARNACLKRLGRLALSASTGRHMSPRSYHCLEAFLRTSKTLWDKFDEASWNMVLGILRSAEPLLDARRASVPDEQGKAGDIQLSSKLLQQIRDFFVTISGTPDSSFVAMLQALLMIGEVDTTTPLASPTFLRQRLLSVASITSSVSTPGPPSDVTAFNLNKLALICKACIDRFAENTDNAKVAWDLVRTYLAAEIEQSESLAAAEILGTAIRDSVESQSDPQCCFIDAIKDLTSRSLLIKNVQLETVAHVLQYVGHNLTSWELLLNVVHRAIKSTELMPASVPSTPRTPRSFSDHFPEPHERSRASNVASLVRSAFGSLELICSDYLIGLPTEHFPELVDILLLCSTQTADINISLSSVNLLWMVADALTLPADLKHDRLWQAMISALIQVAHHDQREVRNSALYIIFRILDGKLLKLGDETWSVGVQLLLEPVTGIRDSETLNLIVSSATRMYMNALAIWADSKLLHERWHEHVNLLGNAAICEGSSAVAIHNFTLLHNCVEEANISQDTRQSVAAIEIPTWLQVGDTLTSASGHTQEVLTKYIDSLRSLVVRLDDEEMLSRTAAILRAALAYQGSPSYLLDIDHVTALQKSILATWEILLERLPEKRPMLLSSMTESMGFSVMSPEARASYTLRRPSTASSWDGVPTFVAFSIQLLQLFERYYHSSQDEEWGCMIACLAQLNKYIGCRFEAASVKDAARHHIVWQNALELAFKLLEAPHTQPMTQAAWAESTTLACHLFAPSENQSEEYVLTALNRLHARLVPAIGEIGERPLQRYCNALFEGSFFEHSVDGTLVAHKDGLLREWCLLELLRMSTLGTADGTHAGLEVCGETAMAYTVQRSTGLLESLMAAFPTSGHAPIKEPDMHALTILLQHLADPEVVSQARPRVRELCRASWPGLVKCLSRCARSEAPKGLAESIEAALLQIGRECI</sequence>
<protein>
    <recommendedName>
        <fullName evidence="2">Mon2/Sec7/BIG1-like dimerisation and cyclophilin-binding domain-containing protein</fullName>
    </recommendedName>
</protein>
<organism evidence="3 4">
    <name type="scientific">Protomyces lactucae-debilis</name>
    <dbReference type="NCBI Taxonomy" id="2754530"/>
    <lineage>
        <taxon>Eukaryota</taxon>
        <taxon>Fungi</taxon>
        <taxon>Dikarya</taxon>
        <taxon>Ascomycota</taxon>
        <taxon>Taphrinomycotina</taxon>
        <taxon>Taphrinomycetes</taxon>
        <taxon>Taphrinales</taxon>
        <taxon>Protomycetaceae</taxon>
        <taxon>Protomyces</taxon>
    </lineage>
</organism>
<evidence type="ECO:0000256" key="1">
    <source>
        <dbReference type="SAM" id="MobiDB-lite"/>
    </source>
</evidence>
<dbReference type="Proteomes" id="UP000193685">
    <property type="component" value="Unassembled WGS sequence"/>
</dbReference>